<dbReference type="EMBL" id="JBHLWK010000013">
    <property type="protein sequence ID" value="MFC0204707.1"/>
    <property type="molecule type" value="Genomic_DNA"/>
</dbReference>
<accession>A0ABV6CVF9</accession>
<dbReference type="Proteomes" id="UP001589798">
    <property type="component" value="Unassembled WGS sequence"/>
</dbReference>
<protein>
    <recommendedName>
        <fullName evidence="3">Helix-turn-helix domain-containing protein</fullName>
    </recommendedName>
</protein>
<evidence type="ECO:0000313" key="2">
    <source>
        <dbReference type="Proteomes" id="UP001589798"/>
    </source>
</evidence>
<dbReference type="RefSeq" id="WP_379487467.1">
    <property type="nucleotide sequence ID" value="NZ_JBHLWK010000013.1"/>
</dbReference>
<comment type="caution">
    <text evidence="1">The sequence shown here is derived from an EMBL/GenBank/DDBJ whole genome shotgun (WGS) entry which is preliminary data.</text>
</comment>
<keyword evidence="2" id="KW-1185">Reference proteome</keyword>
<reference evidence="1 2" key="1">
    <citation type="submission" date="2024-09" db="EMBL/GenBank/DDBJ databases">
        <authorList>
            <person name="Sun Q."/>
            <person name="Mori K."/>
        </authorList>
    </citation>
    <scope>NUCLEOTIDE SEQUENCE [LARGE SCALE GENOMIC DNA]</scope>
    <source>
        <strain evidence="1 2">CCM 7706</strain>
    </source>
</reference>
<proteinExistence type="predicted"/>
<organism evidence="1 2">
    <name type="scientific">Novosphingobium soli</name>
    <dbReference type="NCBI Taxonomy" id="574956"/>
    <lineage>
        <taxon>Bacteria</taxon>
        <taxon>Pseudomonadati</taxon>
        <taxon>Pseudomonadota</taxon>
        <taxon>Alphaproteobacteria</taxon>
        <taxon>Sphingomonadales</taxon>
        <taxon>Sphingomonadaceae</taxon>
        <taxon>Novosphingobium</taxon>
    </lineage>
</organism>
<name>A0ABV6CVF9_9SPHN</name>
<gene>
    <name evidence="1" type="ORF">ACFFJC_10525</name>
</gene>
<sequence length="83" mass="8616">MRSRVQDAGDHAALWLITKAAASRLACPSNDALAAAIGARGAAAGAAALRRLELRGAITVERLAGWRLVTVVEFGCRTEGEDA</sequence>
<evidence type="ECO:0008006" key="3">
    <source>
        <dbReference type="Google" id="ProtNLM"/>
    </source>
</evidence>
<evidence type="ECO:0000313" key="1">
    <source>
        <dbReference type="EMBL" id="MFC0204707.1"/>
    </source>
</evidence>